<evidence type="ECO:0000313" key="2">
    <source>
        <dbReference type="EMBL" id="KAG2237217.1"/>
    </source>
</evidence>
<feature type="region of interest" description="Disordered" evidence="1">
    <location>
        <begin position="1"/>
        <end position="25"/>
    </location>
</feature>
<keyword evidence="3" id="KW-1185">Reference proteome</keyword>
<protein>
    <submittedName>
        <fullName evidence="2">Uncharacterized protein</fullName>
    </submittedName>
</protein>
<dbReference type="OrthoDB" id="2223220at2759"/>
<name>A0A8H7VZK1_9FUNG</name>
<evidence type="ECO:0000256" key="1">
    <source>
        <dbReference type="SAM" id="MobiDB-lite"/>
    </source>
</evidence>
<reference evidence="2" key="1">
    <citation type="submission" date="2021-01" db="EMBL/GenBank/DDBJ databases">
        <title>Metabolic potential, ecology and presence of endohyphal bacteria is reflected in genomic diversity of Mucoromycotina.</title>
        <authorList>
            <person name="Muszewska A."/>
            <person name="Okrasinska A."/>
            <person name="Steczkiewicz K."/>
            <person name="Drgas O."/>
            <person name="Orlowska M."/>
            <person name="Perlinska-Lenart U."/>
            <person name="Aleksandrzak-Piekarczyk T."/>
            <person name="Szatraj K."/>
            <person name="Zielenkiewicz U."/>
            <person name="Pilsyk S."/>
            <person name="Malc E."/>
            <person name="Mieczkowski P."/>
            <person name="Kruszewska J.S."/>
            <person name="Biernat P."/>
            <person name="Pawlowska J."/>
        </authorList>
    </citation>
    <scope>NUCLEOTIDE SEQUENCE</scope>
    <source>
        <strain evidence="2">WA0000018081</strain>
    </source>
</reference>
<organism evidence="2 3">
    <name type="scientific">Thamnidium elegans</name>
    <dbReference type="NCBI Taxonomy" id="101142"/>
    <lineage>
        <taxon>Eukaryota</taxon>
        <taxon>Fungi</taxon>
        <taxon>Fungi incertae sedis</taxon>
        <taxon>Mucoromycota</taxon>
        <taxon>Mucoromycotina</taxon>
        <taxon>Mucoromycetes</taxon>
        <taxon>Mucorales</taxon>
        <taxon>Mucorineae</taxon>
        <taxon>Mucoraceae</taxon>
        <taxon>Thamnidium</taxon>
    </lineage>
</organism>
<evidence type="ECO:0000313" key="3">
    <source>
        <dbReference type="Proteomes" id="UP000613177"/>
    </source>
</evidence>
<dbReference type="EMBL" id="JAEPRE010000008">
    <property type="protein sequence ID" value="KAG2237217.1"/>
    <property type="molecule type" value="Genomic_DNA"/>
</dbReference>
<sequence length="117" mass="13131">MSTSNSGHQTHPIHAAHSPYTEARDPILEDDHFSLRYGNPIKVIHDIPKHEIDTFEPTKEHVPGALAEAIGDTLAKDQKKKHAPVQRSNSSFLRDSTLYSEFVHNKDGSVTEIDHDK</sequence>
<dbReference type="Proteomes" id="UP000613177">
    <property type="component" value="Unassembled WGS sequence"/>
</dbReference>
<gene>
    <name evidence="2" type="ORF">INT48_006621</name>
</gene>
<accession>A0A8H7VZK1</accession>
<comment type="caution">
    <text evidence="2">The sequence shown here is derived from an EMBL/GenBank/DDBJ whole genome shotgun (WGS) entry which is preliminary data.</text>
</comment>
<proteinExistence type="predicted"/>
<dbReference type="AlphaFoldDB" id="A0A8H7VZK1"/>